<gene>
    <name evidence="5" type="ORF">OI18_08040</name>
</gene>
<accession>A0A0C1IWI1</accession>
<dbReference type="GO" id="GO:0003841">
    <property type="term" value="F:1-acylglycerol-3-phosphate O-acyltransferase activity"/>
    <property type="evidence" value="ECO:0007669"/>
    <property type="project" value="TreeGrafter"/>
</dbReference>
<dbReference type="InterPro" id="IPR002123">
    <property type="entry name" value="Plipid/glycerol_acylTrfase"/>
</dbReference>
<dbReference type="CDD" id="cd07989">
    <property type="entry name" value="LPLAT_AGPAT-like"/>
    <property type="match status" value="1"/>
</dbReference>
<feature type="domain" description="Phospholipid/glycerol acyltransferase" evidence="4">
    <location>
        <begin position="80"/>
        <end position="194"/>
    </location>
</feature>
<evidence type="ECO:0000256" key="2">
    <source>
        <dbReference type="ARBA" id="ARBA00022679"/>
    </source>
</evidence>
<reference evidence="5 6" key="1">
    <citation type="submission" date="2014-11" db="EMBL/GenBank/DDBJ databases">
        <title>Genome sequence of Flavihumibacter solisilvae 3-3.</title>
        <authorList>
            <person name="Zhou G."/>
            <person name="Li M."/>
            <person name="Wang G."/>
        </authorList>
    </citation>
    <scope>NUCLEOTIDE SEQUENCE [LARGE SCALE GENOMIC DNA]</scope>
    <source>
        <strain evidence="5 6">3-3</strain>
    </source>
</reference>
<dbReference type="SUPFAM" id="SSF69593">
    <property type="entry name" value="Glycerol-3-phosphate (1)-acyltransferase"/>
    <property type="match status" value="1"/>
</dbReference>
<sequence length="246" mass="28255">MRIFREIFGRVWALWVLLLFVVTMIPFLLPALAFCATAPEPARTRRFIKYARVWMAIYLRLIGCPLRISGKENFAPGEQYIVICNHNALMDVPVSSPSIPGANKTIAKAEMAKIPVFGMIYKMGSVLVDRKSDKSRKESYLNMKKVLDMGMHMCIYPEGTRNKTEQPLKAFHDGAFRLALDTRKSIIPGMIFNTRKVNPADKFFYIMPHRLYMDFLPPIAVEPGDTVESLRNRSFEIMKDYYSKNA</sequence>
<organism evidence="5 6">
    <name type="scientific">Flavihumibacter solisilvae</name>
    <dbReference type="NCBI Taxonomy" id="1349421"/>
    <lineage>
        <taxon>Bacteria</taxon>
        <taxon>Pseudomonadati</taxon>
        <taxon>Bacteroidota</taxon>
        <taxon>Chitinophagia</taxon>
        <taxon>Chitinophagales</taxon>
        <taxon>Chitinophagaceae</taxon>
        <taxon>Flavihumibacter</taxon>
    </lineage>
</organism>
<dbReference type="Pfam" id="PF01553">
    <property type="entry name" value="Acyltransferase"/>
    <property type="match status" value="1"/>
</dbReference>
<comment type="caution">
    <text evidence="5">The sequence shown here is derived from an EMBL/GenBank/DDBJ whole genome shotgun (WGS) entry which is preliminary data.</text>
</comment>
<dbReference type="STRING" id="1349421.OI18_08040"/>
<evidence type="ECO:0000256" key="3">
    <source>
        <dbReference type="ARBA" id="ARBA00023315"/>
    </source>
</evidence>
<name>A0A0C1IWI1_9BACT</name>
<dbReference type="Proteomes" id="UP000031408">
    <property type="component" value="Unassembled WGS sequence"/>
</dbReference>
<protein>
    <submittedName>
        <fullName evidence="5">Glycerol acyltransferase</fullName>
    </submittedName>
</protein>
<dbReference type="GO" id="GO:0006654">
    <property type="term" value="P:phosphatidic acid biosynthetic process"/>
    <property type="evidence" value="ECO:0007669"/>
    <property type="project" value="TreeGrafter"/>
</dbReference>
<comment type="pathway">
    <text evidence="1">Lipid metabolism.</text>
</comment>
<proteinExistence type="predicted"/>
<dbReference type="OrthoDB" id="9803035at2"/>
<dbReference type="PANTHER" id="PTHR10434:SF11">
    <property type="entry name" value="1-ACYL-SN-GLYCEROL-3-PHOSPHATE ACYLTRANSFERASE"/>
    <property type="match status" value="1"/>
</dbReference>
<evidence type="ECO:0000259" key="4">
    <source>
        <dbReference type="SMART" id="SM00563"/>
    </source>
</evidence>
<dbReference type="AlphaFoldDB" id="A0A0C1IWI1"/>
<keyword evidence="2 5" id="KW-0808">Transferase</keyword>
<keyword evidence="6" id="KW-1185">Reference proteome</keyword>
<evidence type="ECO:0000313" key="6">
    <source>
        <dbReference type="Proteomes" id="UP000031408"/>
    </source>
</evidence>
<evidence type="ECO:0000256" key="1">
    <source>
        <dbReference type="ARBA" id="ARBA00005189"/>
    </source>
</evidence>
<dbReference type="EMBL" id="JSVC01000009">
    <property type="protein sequence ID" value="KIC94859.1"/>
    <property type="molecule type" value="Genomic_DNA"/>
</dbReference>
<dbReference type="PANTHER" id="PTHR10434">
    <property type="entry name" value="1-ACYL-SN-GLYCEROL-3-PHOSPHATE ACYLTRANSFERASE"/>
    <property type="match status" value="1"/>
</dbReference>
<dbReference type="SMART" id="SM00563">
    <property type="entry name" value="PlsC"/>
    <property type="match status" value="1"/>
</dbReference>
<dbReference type="RefSeq" id="WP_039138833.1">
    <property type="nucleotide sequence ID" value="NZ_JSVC01000009.1"/>
</dbReference>
<keyword evidence="3 5" id="KW-0012">Acyltransferase</keyword>
<evidence type="ECO:0000313" key="5">
    <source>
        <dbReference type="EMBL" id="KIC94859.1"/>
    </source>
</evidence>